<evidence type="ECO:0000256" key="2">
    <source>
        <dbReference type="PROSITE-ProRule" id="PRU00235"/>
    </source>
</evidence>
<dbReference type="SUPFAM" id="SSF48403">
    <property type="entry name" value="Ankyrin repeat"/>
    <property type="match status" value="1"/>
</dbReference>
<dbReference type="PROSITE" id="PS50012">
    <property type="entry name" value="RCC1_3"/>
    <property type="match status" value="2"/>
</dbReference>
<feature type="compositionally biased region" description="Basic and acidic residues" evidence="3">
    <location>
        <begin position="1696"/>
        <end position="1705"/>
    </location>
</feature>
<organism evidence="6 7">
    <name type="scientific">Ajellomyces dermatitidis (strain ER-3 / ATCC MYA-2586)</name>
    <name type="common">Blastomyces dermatitidis</name>
    <dbReference type="NCBI Taxonomy" id="559297"/>
    <lineage>
        <taxon>Eukaryota</taxon>
        <taxon>Fungi</taxon>
        <taxon>Dikarya</taxon>
        <taxon>Ascomycota</taxon>
        <taxon>Pezizomycotina</taxon>
        <taxon>Eurotiomycetes</taxon>
        <taxon>Eurotiomycetidae</taxon>
        <taxon>Onygenales</taxon>
        <taxon>Ajellomycetaceae</taxon>
        <taxon>Blastomyces</taxon>
    </lineage>
</organism>
<dbReference type="PROSITE" id="PS50097">
    <property type="entry name" value="BTB"/>
    <property type="match status" value="1"/>
</dbReference>
<feature type="region of interest" description="Disordered" evidence="3">
    <location>
        <begin position="29"/>
        <end position="95"/>
    </location>
</feature>
<dbReference type="Pfam" id="PF13540">
    <property type="entry name" value="RCC1_2"/>
    <property type="match status" value="1"/>
</dbReference>
<dbReference type="EMBL" id="EQ999975">
    <property type="protein sequence ID" value="OAT00710.1"/>
    <property type="molecule type" value="Genomic_DNA"/>
</dbReference>
<evidence type="ECO:0000256" key="1">
    <source>
        <dbReference type="ARBA" id="ARBA00022737"/>
    </source>
</evidence>
<name>A0ABX2VU54_AJEDR</name>
<evidence type="ECO:0000313" key="7">
    <source>
        <dbReference type="Proteomes" id="UP000002039"/>
    </source>
</evidence>
<dbReference type="RefSeq" id="XP_045280437.1">
    <property type="nucleotide sequence ID" value="XM_045419028.1"/>
</dbReference>
<proteinExistence type="predicted"/>
<feature type="region of interest" description="Disordered" evidence="3">
    <location>
        <begin position="1554"/>
        <end position="1622"/>
    </location>
</feature>
<feature type="compositionally biased region" description="Polar residues" evidence="3">
    <location>
        <begin position="1414"/>
        <end position="1436"/>
    </location>
</feature>
<feature type="compositionally biased region" description="Low complexity" evidence="3">
    <location>
        <begin position="1462"/>
        <end position="1476"/>
    </location>
</feature>
<protein>
    <submittedName>
        <fullName evidence="5 6">BTB domain and ankyrin repeat protein</fullName>
    </submittedName>
</protein>
<feature type="compositionally biased region" description="Low complexity" evidence="3">
    <location>
        <begin position="1492"/>
        <end position="1510"/>
    </location>
</feature>
<dbReference type="RefSeq" id="XP_045275462.1">
    <property type="nucleotide sequence ID" value="XM_045419027.1"/>
</dbReference>
<evidence type="ECO:0000259" key="4">
    <source>
        <dbReference type="PROSITE" id="PS50097"/>
    </source>
</evidence>
<dbReference type="PRINTS" id="PR00633">
    <property type="entry name" value="RCCNDNSATION"/>
</dbReference>
<feature type="compositionally biased region" description="Polar residues" evidence="3">
    <location>
        <begin position="47"/>
        <end position="69"/>
    </location>
</feature>
<dbReference type="InterPro" id="IPR036770">
    <property type="entry name" value="Ankyrin_rpt-contain_sf"/>
</dbReference>
<feature type="compositionally biased region" description="Low complexity" evidence="3">
    <location>
        <begin position="77"/>
        <end position="88"/>
    </location>
</feature>
<feature type="compositionally biased region" description="Basic and acidic residues" evidence="3">
    <location>
        <begin position="1554"/>
        <end position="1566"/>
    </location>
</feature>
<dbReference type="InterPro" id="IPR009091">
    <property type="entry name" value="RCC1/BLIP-II"/>
</dbReference>
<evidence type="ECO:0000256" key="3">
    <source>
        <dbReference type="SAM" id="MobiDB-lite"/>
    </source>
</evidence>
<dbReference type="InterPro" id="IPR000210">
    <property type="entry name" value="BTB/POZ_dom"/>
</dbReference>
<dbReference type="InterPro" id="IPR051625">
    <property type="entry name" value="Signaling_Regulatory_Domain"/>
</dbReference>
<feature type="domain" description="BTB" evidence="4">
    <location>
        <begin position="925"/>
        <end position="1000"/>
    </location>
</feature>
<dbReference type="Gene3D" id="3.30.710.10">
    <property type="entry name" value="Potassium Channel Kv1.1, Chain A"/>
    <property type="match status" value="2"/>
</dbReference>
<dbReference type="InterPro" id="IPR000408">
    <property type="entry name" value="Reg_chr_condens"/>
</dbReference>
<gene>
    <name evidence="6" type="ORF">BDCG_03429</name>
</gene>
<feature type="compositionally biased region" description="Low complexity" evidence="3">
    <location>
        <begin position="1567"/>
        <end position="1579"/>
    </location>
</feature>
<evidence type="ECO:0000313" key="6">
    <source>
        <dbReference type="EMBL" id="OAT00710.1"/>
    </source>
</evidence>
<keyword evidence="7" id="KW-1185">Reference proteome</keyword>
<dbReference type="Pfam" id="PF00651">
    <property type="entry name" value="BTB"/>
    <property type="match status" value="1"/>
</dbReference>
<feature type="region of interest" description="Disordered" evidence="3">
    <location>
        <begin position="1276"/>
        <end position="1510"/>
    </location>
</feature>
<feature type="compositionally biased region" description="Polar residues" evidence="3">
    <location>
        <begin position="1361"/>
        <end position="1371"/>
    </location>
</feature>
<accession>A0ABX2VU54</accession>
<dbReference type="SMART" id="SM00225">
    <property type="entry name" value="BTB"/>
    <property type="match status" value="2"/>
</dbReference>
<dbReference type="PANTHER" id="PTHR22872:SF2">
    <property type="entry name" value="INHIBITOR OF BRUTON TYROSINE KINASE"/>
    <property type="match status" value="1"/>
</dbReference>
<dbReference type="SUPFAM" id="SSF54695">
    <property type="entry name" value="POZ domain"/>
    <property type="match status" value="1"/>
</dbReference>
<feature type="compositionally biased region" description="Gly residues" evidence="3">
    <location>
        <begin position="1580"/>
        <end position="1597"/>
    </location>
</feature>
<dbReference type="EMBL" id="EQ999975">
    <property type="protein sequence ID" value="EEQ88309.1"/>
    <property type="molecule type" value="Genomic_DNA"/>
</dbReference>
<dbReference type="CDD" id="cd18186">
    <property type="entry name" value="BTB_POZ_ZBTB_KLHL-like"/>
    <property type="match status" value="1"/>
</dbReference>
<dbReference type="SUPFAM" id="SSF50985">
    <property type="entry name" value="RCC1/BLIP-II"/>
    <property type="match status" value="1"/>
</dbReference>
<keyword evidence="1" id="KW-0677">Repeat</keyword>
<dbReference type="GeneID" id="69025721"/>
<evidence type="ECO:0000313" key="5">
    <source>
        <dbReference type="EMBL" id="EEQ88309.1"/>
    </source>
</evidence>
<feature type="region of interest" description="Disordered" evidence="3">
    <location>
        <begin position="1635"/>
        <end position="1705"/>
    </location>
</feature>
<reference evidence="6" key="1">
    <citation type="submission" date="2009-02" db="EMBL/GenBank/DDBJ databases">
        <title>The Genome Sequence of Blastomyces dermatitidis strain ER-3.</title>
        <authorList>
            <consortium name="The Broad Institute Genome Sequencing Platform"/>
            <consortium name="Broad Institute Microbial Sequencing Center."/>
            <person name="Champion M."/>
            <person name="Cuomo C."/>
            <person name="Ma L.-J."/>
            <person name="Henn M.R."/>
            <person name="Klein B."/>
            <person name="Goldman B."/>
            <person name="Young S."/>
            <person name="Kodira C.D."/>
            <person name="Zeng Q."/>
            <person name="Koehrsen M."/>
            <person name="Alvarado L."/>
            <person name="Berlin A.M."/>
            <person name="Heiman D.I."/>
            <person name="Hepburn T.A."/>
            <person name="Saif S."/>
            <person name="Shea T.D."/>
            <person name="Shenoy N."/>
            <person name="Sykes S."/>
            <person name="Galagan J."/>
            <person name="Nusbaum C."/>
            <person name="Birren B."/>
        </authorList>
    </citation>
    <scope>NUCLEOTIDE SEQUENCE</scope>
    <source>
        <strain evidence="6">ER-3</strain>
    </source>
</reference>
<dbReference type="InterPro" id="IPR002110">
    <property type="entry name" value="Ankyrin_rpt"/>
</dbReference>
<dbReference type="Gene3D" id="1.25.40.20">
    <property type="entry name" value="Ankyrin repeat-containing domain"/>
    <property type="match status" value="1"/>
</dbReference>
<dbReference type="Pfam" id="PF12796">
    <property type="entry name" value="Ank_2"/>
    <property type="match status" value="1"/>
</dbReference>
<feature type="repeat" description="RCC1" evidence="2">
    <location>
        <begin position="356"/>
        <end position="409"/>
    </location>
</feature>
<feature type="compositionally biased region" description="Basic and acidic residues" evidence="3">
    <location>
        <begin position="1651"/>
        <end position="1662"/>
    </location>
</feature>
<feature type="compositionally biased region" description="Basic and acidic residues" evidence="3">
    <location>
        <begin position="1348"/>
        <end position="1360"/>
    </location>
</feature>
<dbReference type="PANTHER" id="PTHR22872">
    <property type="entry name" value="BTK-BINDING PROTEIN-RELATED"/>
    <property type="match status" value="1"/>
</dbReference>
<dbReference type="Gene3D" id="2.130.10.30">
    <property type="entry name" value="Regulator of chromosome condensation 1/beta-lactamase-inhibitor protein II"/>
    <property type="match status" value="1"/>
</dbReference>
<feature type="compositionally biased region" description="Gly residues" evidence="3">
    <location>
        <begin position="1678"/>
        <end position="1694"/>
    </location>
</feature>
<feature type="repeat" description="RCC1" evidence="2">
    <location>
        <begin position="410"/>
        <end position="470"/>
    </location>
</feature>
<reference evidence="7" key="2">
    <citation type="journal article" date="2015" name="PLoS Genet.">
        <title>The dynamic genome and transcriptome of the human fungal pathogen Blastomyces and close relative Emmonsia.</title>
        <authorList>
            <person name="Munoz J.F."/>
            <person name="Gauthier G.M."/>
            <person name="Desjardins C.A."/>
            <person name="Gallo J.E."/>
            <person name="Holder J."/>
            <person name="Sullivan T.D."/>
            <person name="Marty A.J."/>
            <person name="Carmen J.C."/>
            <person name="Chen Z."/>
            <person name="Ding L."/>
            <person name="Gujja S."/>
            <person name="Magrini V."/>
            <person name="Misas E."/>
            <person name="Mitreva M."/>
            <person name="Priest M."/>
            <person name="Saif S."/>
            <person name="Whiston E.A."/>
            <person name="Young S."/>
            <person name="Zeng Q."/>
            <person name="Goldman W.E."/>
            <person name="Mardis E.R."/>
            <person name="Taylor J.W."/>
            <person name="McEwen J.G."/>
            <person name="Clay O.K."/>
            <person name="Klein B.S."/>
            <person name="Cuomo C.A."/>
        </authorList>
    </citation>
    <scope>NUCLEOTIDE SEQUENCE [LARGE SCALE GENOMIC DNA]</scope>
    <source>
        <strain evidence="7">ER-3 / ATCC MYA-2586</strain>
    </source>
</reference>
<dbReference type="InterPro" id="IPR011333">
    <property type="entry name" value="SKP1/BTB/POZ_sf"/>
</dbReference>
<dbReference type="Proteomes" id="UP000002039">
    <property type="component" value="Unassembled WGS sequence"/>
</dbReference>
<sequence>MSSKLWQYFLQDDAQSFRRFLADATSSHTQWKSNAPTFPGHGGSGTALGTSPGSFLKSSRPTAAASSPKQLAEKQPSSSSSSTTTTTTRNVPVTLTRADVNTKDQYGRTLLHLIASSQKETAVDFATALLEVPFVDIYAQDLESGWTALHRALYAGNVTIAQALLARDFHDATDFRTPGGVPHPSGGLIKIKDREGNSPFDVFGATILPRDINKASGYESSLDGDDSVSTDSSILSEAEVAHETVKGNIKPLVNILGDEVFTFGSNKNLNLGLGDEDDRQFPERIGLTRPDHLLYRFNREHAVIRAARRGSDHDVEEPNIDSTAEIPTLVRSRPIIYQQIVMSKLHTGIITNDPESNLFMCGFGSGGRLGTGDEGTRFSFVCIEGGGLAGKKVVSLALGQDHSIAITEQGEVFSWGSNKYGQLGYALPKTNHKDDVPIQTTPRQIFNPFKKEAIIGAAASSIHSVVFTPTGLYTFGKNEGQLGFIDADARSLETQTIPRRVGASLFSSPISMVSAIDRATTCLLENHEVWVFTHYGYSKIAFPLDGASTFIRDSFMSTRYGLSTNHISKITSGGNTICAMSTFGEVYTVHVNRKADTSSTASSTTNPAKIRNSLPQPSRVWSIKKSHMAVRDVDVGQDGSIIICTESGSAWRKEKRAKINDAGRQTTGDARLKDYKFVRIPGLSRVVAVRSNAFGAYAVAQRGCDVAREQIMIDDRSIWEDFWPLLAFKSILRDGDPGDYSSMSMDVVIGNTPIKPYDLESEIESTLEDVSRPDDFQPIVLVSTTASDVRIPVHGFILAGRSPVLRRALAEFHKSYYYSVPDVFGVEYDKNGQVSIKFSDVDFLSIFNLVLYMYADQLYDVWTLARHSPKHATQYKRVRIEVLKLATALELRDLERAVRLMTLPHKRLHLDMERAYEDPNFFGSSDVVIELDGGDVNAHSQILCARCPFFSGLFYGRAGGRWLTRRRGGSPDSGVDPLRIDLKHIRRDIFEFVLRHIYADTDDELFEDVKFDELEDLIDLVIDVMAVANELMLDRLAQICQKLLGRFVNNRNVCHFLNAVAPCSVTAFKQAALEYICLNLEAMLENRLLDDLDDDLFCELDDVCRANQLTCHPVSRGRNSEGFVAERYPEIVPLLERDRQRRIDSMRLRSRLHEDELRQNKFRTGATDKEKAGVMSPLHLKSRLSEPILRAAELAGETSPALKPKQSMGDLIFHMEDDHLLPSGQAGGKQIAGLGISKQSQNQVDSVDVRGRCLQVEGKQQNAGSKARVELSTTPLAKSHEREHAGAPWSSVGPSNTKTGLKDIMAETLGSHPSSTGLNMSPRRDTPATKLTPSKLSQKERKKLQQQKARELTEQQEASKSKSASPWQNVASKPFPIHATARAEAQSARDVSTPVRTASKAPMTLRQTVAGVPSPQNHTPTSKPTPNPAQQKQQHAQEARIPPSTPNASPLPIMKADSFARQTQSATPTTTTPIQPNSRSQPYATIPRIKSDPQQQQQLYNYSSPSPSSTQFSLAYILEQQQIEKDVIREAATAKHKLQDIQLEQEFQEWWDQESRRVREEAEKAEAAAAAAAAARRPGVGAGAGRGKVNRGRGGSAHGPATTSGQGPADRGRRRGGGGAVGNISNVIAATANGEGNATSQLQPLHAAMDGNKRRVVSDRGRGGGRGQHSHGQSRGRGAAGGGGGGGGGGIGLRGKGKERAVSTS</sequence>